<accession>A0A3N0CC83</accession>
<dbReference type="OrthoDB" id="5241763at2"/>
<dbReference type="AlphaFoldDB" id="A0A3N0CC83"/>
<evidence type="ECO:0000256" key="1">
    <source>
        <dbReference type="SAM" id="SignalP"/>
    </source>
</evidence>
<evidence type="ECO:0008006" key="4">
    <source>
        <dbReference type="Google" id="ProtNLM"/>
    </source>
</evidence>
<proteinExistence type="predicted"/>
<dbReference type="Proteomes" id="UP000267128">
    <property type="component" value="Unassembled WGS sequence"/>
</dbReference>
<sequence length="170" mass="17930">MRTKRLAIAACALACAAFAAGCGSDEPASLRADAPVFQGLDGKVVAEVLANPDASRKIAEEETDSARDSMAQGIVINFVTCREVAAAYRSWLTTGVRPELAPVPAVRSPQEPSYTDARGIREHLVARILSGDPSQLRAYLEGPSSCGHWIPAVPGDVSGPTIEDSLKEVQ</sequence>
<evidence type="ECO:0000313" key="3">
    <source>
        <dbReference type="Proteomes" id="UP000267128"/>
    </source>
</evidence>
<name>A0A3N0CC83_9ACTN</name>
<feature type="chain" id="PRO_5018283351" description="Lipoprotein" evidence="1">
    <location>
        <begin position="20"/>
        <end position="170"/>
    </location>
</feature>
<protein>
    <recommendedName>
        <fullName evidence="4">Lipoprotein</fullName>
    </recommendedName>
</protein>
<dbReference type="PROSITE" id="PS51257">
    <property type="entry name" value="PROKAR_LIPOPROTEIN"/>
    <property type="match status" value="1"/>
</dbReference>
<organism evidence="2 3">
    <name type="scientific">Nocardioides marmoriginsengisoli</name>
    <dbReference type="NCBI Taxonomy" id="661483"/>
    <lineage>
        <taxon>Bacteria</taxon>
        <taxon>Bacillati</taxon>
        <taxon>Actinomycetota</taxon>
        <taxon>Actinomycetes</taxon>
        <taxon>Propionibacteriales</taxon>
        <taxon>Nocardioidaceae</taxon>
        <taxon>Nocardioides</taxon>
    </lineage>
</organism>
<evidence type="ECO:0000313" key="2">
    <source>
        <dbReference type="EMBL" id="RNL60583.1"/>
    </source>
</evidence>
<keyword evidence="1" id="KW-0732">Signal</keyword>
<comment type="caution">
    <text evidence="2">The sequence shown here is derived from an EMBL/GenBank/DDBJ whole genome shotgun (WGS) entry which is preliminary data.</text>
</comment>
<dbReference type="RefSeq" id="WP_123229335.1">
    <property type="nucleotide sequence ID" value="NZ_RJSE01000009.1"/>
</dbReference>
<dbReference type="EMBL" id="RJSE01000009">
    <property type="protein sequence ID" value="RNL60583.1"/>
    <property type="molecule type" value="Genomic_DNA"/>
</dbReference>
<keyword evidence="3" id="KW-1185">Reference proteome</keyword>
<gene>
    <name evidence="2" type="ORF">EFK50_19905</name>
</gene>
<feature type="signal peptide" evidence="1">
    <location>
        <begin position="1"/>
        <end position="19"/>
    </location>
</feature>
<reference evidence="2 3" key="1">
    <citation type="submission" date="2018-11" db="EMBL/GenBank/DDBJ databases">
        <authorList>
            <person name="Li F."/>
        </authorList>
    </citation>
    <scope>NUCLEOTIDE SEQUENCE [LARGE SCALE GENOMIC DNA]</scope>
    <source>
        <strain evidence="2 3">Gsoil 097</strain>
    </source>
</reference>